<dbReference type="Proteomes" id="UP000321570">
    <property type="component" value="Unassembled WGS sequence"/>
</dbReference>
<evidence type="ECO:0000256" key="1">
    <source>
        <dbReference type="SAM" id="MobiDB-lite"/>
    </source>
</evidence>
<reference evidence="2 3" key="1">
    <citation type="submission" date="2019-07" db="EMBL/GenBank/DDBJ databases">
        <authorList>
            <person name="Jastrzebski P J."/>
            <person name="Paukszto L."/>
            <person name="Jastrzebski P J."/>
        </authorList>
    </citation>
    <scope>NUCLEOTIDE SEQUENCE [LARGE SCALE GENOMIC DNA]</scope>
    <source>
        <strain evidence="2 3">WMS-il1</strain>
    </source>
</reference>
<protein>
    <submittedName>
        <fullName evidence="2">Uncharacterized protein</fullName>
    </submittedName>
</protein>
<evidence type="ECO:0000313" key="3">
    <source>
        <dbReference type="Proteomes" id="UP000321570"/>
    </source>
</evidence>
<dbReference type="EMBL" id="CABIJS010000210">
    <property type="protein sequence ID" value="VUZ46329.1"/>
    <property type="molecule type" value="Genomic_DNA"/>
</dbReference>
<feature type="compositionally biased region" description="Polar residues" evidence="1">
    <location>
        <begin position="163"/>
        <end position="178"/>
    </location>
</feature>
<organism evidence="2 3">
    <name type="scientific">Hymenolepis diminuta</name>
    <name type="common">Rat tapeworm</name>
    <dbReference type="NCBI Taxonomy" id="6216"/>
    <lineage>
        <taxon>Eukaryota</taxon>
        <taxon>Metazoa</taxon>
        <taxon>Spiralia</taxon>
        <taxon>Lophotrochozoa</taxon>
        <taxon>Platyhelminthes</taxon>
        <taxon>Cestoda</taxon>
        <taxon>Eucestoda</taxon>
        <taxon>Cyclophyllidea</taxon>
        <taxon>Hymenolepididae</taxon>
        <taxon>Hymenolepis</taxon>
    </lineage>
</organism>
<proteinExistence type="predicted"/>
<sequence length="215" mass="24930">MASSCNLQLYLCQMQNELQKVSNEGSQFSDIFEKIQADKAQLSTESKRLNSDTHDTLSKLSMQMNNETERQEALVECFRLVKRWHVYLLQLIYYMSYTPYESEEESFHLRQLGDSLLNSVSEVNNLEFIDPSDRYVVLKGAKWGNHIIGSSEQEASNSMVTAYNKQQGDHPPSSSNTDQHTRKVQRPWNSRQGNNNSRGRPLQRGFKRRENKNQS</sequence>
<name>A0A564YHA1_HYMDI</name>
<feature type="region of interest" description="Disordered" evidence="1">
    <location>
        <begin position="163"/>
        <end position="215"/>
    </location>
</feature>
<gene>
    <name evidence="2" type="ORF">WMSIL1_LOCUS6066</name>
</gene>
<feature type="compositionally biased region" description="Basic residues" evidence="1">
    <location>
        <begin position="205"/>
        <end position="215"/>
    </location>
</feature>
<keyword evidence="3" id="KW-1185">Reference proteome</keyword>
<evidence type="ECO:0000313" key="2">
    <source>
        <dbReference type="EMBL" id="VUZ46329.1"/>
    </source>
</evidence>
<feature type="compositionally biased region" description="Low complexity" evidence="1">
    <location>
        <begin position="189"/>
        <end position="200"/>
    </location>
</feature>
<dbReference type="AlphaFoldDB" id="A0A564YHA1"/>
<accession>A0A564YHA1</accession>